<reference evidence="9 10" key="1">
    <citation type="submission" date="2024-10" db="EMBL/GenBank/DDBJ databases">
        <title>The Natural Products Discovery Center: Release of the First 8490 Sequenced Strains for Exploring Actinobacteria Biosynthetic Diversity.</title>
        <authorList>
            <person name="Kalkreuter E."/>
            <person name="Kautsar S.A."/>
            <person name="Yang D."/>
            <person name="Bader C.D."/>
            <person name="Teijaro C.N."/>
            <person name="Fluegel L."/>
            <person name="Davis C.M."/>
            <person name="Simpson J.R."/>
            <person name="Lauterbach L."/>
            <person name="Steele A.D."/>
            <person name="Gui C."/>
            <person name="Meng S."/>
            <person name="Li G."/>
            <person name="Viehrig K."/>
            <person name="Ye F."/>
            <person name="Su P."/>
            <person name="Kiefer A.F."/>
            <person name="Nichols A."/>
            <person name="Cepeda A.J."/>
            <person name="Yan W."/>
            <person name="Fan B."/>
            <person name="Jiang Y."/>
            <person name="Adhikari A."/>
            <person name="Zheng C.-J."/>
            <person name="Schuster L."/>
            <person name="Cowan T.M."/>
            <person name="Smanski M.J."/>
            <person name="Chevrette M.G."/>
            <person name="De Carvalho L.P.S."/>
            <person name="Shen B."/>
        </authorList>
    </citation>
    <scope>NUCLEOTIDE SEQUENCE [LARGE SCALE GENOMIC DNA]</scope>
    <source>
        <strain evidence="9 10">NPDC004045</strain>
    </source>
</reference>
<evidence type="ECO:0000313" key="9">
    <source>
        <dbReference type="EMBL" id="MFF0547048.1"/>
    </source>
</evidence>
<protein>
    <submittedName>
        <fullName evidence="9">MmpS family transport accessory protein</fullName>
    </submittedName>
</protein>
<proteinExistence type="inferred from homology"/>
<evidence type="ECO:0000256" key="3">
    <source>
        <dbReference type="ARBA" id="ARBA00022475"/>
    </source>
</evidence>
<keyword evidence="10" id="KW-1185">Reference proteome</keyword>
<dbReference type="Pfam" id="PF05423">
    <property type="entry name" value="Mycobact_memb"/>
    <property type="match status" value="1"/>
</dbReference>
<gene>
    <name evidence="9" type="ORF">ACFYTF_29840</name>
</gene>
<organism evidence="9 10">
    <name type="scientific">Nocardia thailandica</name>
    <dbReference type="NCBI Taxonomy" id="257275"/>
    <lineage>
        <taxon>Bacteria</taxon>
        <taxon>Bacillati</taxon>
        <taxon>Actinomycetota</taxon>
        <taxon>Actinomycetes</taxon>
        <taxon>Mycobacteriales</taxon>
        <taxon>Nocardiaceae</taxon>
        <taxon>Nocardia</taxon>
    </lineage>
</organism>
<evidence type="ECO:0000256" key="7">
    <source>
        <dbReference type="SAM" id="MobiDB-lite"/>
    </source>
</evidence>
<evidence type="ECO:0000256" key="5">
    <source>
        <dbReference type="ARBA" id="ARBA00022989"/>
    </source>
</evidence>
<evidence type="ECO:0000256" key="8">
    <source>
        <dbReference type="SAM" id="Phobius"/>
    </source>
</evidence>
<dbReference type="InterPro" id="IPR008693">
    <property type="entry name" value="MmpS"/>
</dbReference>
<feature type="compositionally biased region" description="Polar residues" evidence="7">
    <location>
        <begin position="74"/>
        <end position="86"/>
    </location>
</feature>
<keyword evidence="4 8" id="KW-0812">Transmembrane</keyword>
<keyword evidence="6 8" id="KW-0472">Membrane</keyword>
<accession>A0ABW6PY31</accession>
<evidence type="ECO:0000256" key="6">
    <source>
        <dbReference type="ARBA" id="ARBA00023136"/>
    </source>
</evidence>
<comment type="caution">
    <text evidence="9">The sequence shown here is derived from an EMBL/GenBank/DDBJ whole genome shotgun (WGS) entry which is preliminary data.</text>
</comment>
<sequence>MTQQPRFGRRYGRPPLPPRRHRLWPWILFGVVILAIGGCFAVVGVAGKEAGQAVDSAVSSLETSPPTAPRIPNELTTSPPATTESPLGQGKNVVYEITSDVPALTSVTYFDEKAERREETGATAPWTRTVLYKATFTTIGVGARTEGGSVTCRITVDGKVKDEQTATGAHATVNCTTSS</sequence>
<dbReference type="InterPro" id="IPR038468">
    <property type="entry name" value="MmpS_C"/>
</dbReference>
<evidence type="ECO:0000256" key="1">
    <source>
        <dbReference type="ARBA" id="ARBA00004236"/>
    </source>
</evidence>
<keyword evidence="5 8" id="KW-1133">Transmembrane helix</keyword>
<comment type="subcellular location">
    <subcellularLocation>
        <location evidence="1">Cell membrane</location>
    </subcellularLocation>
</comment>
<comment type="similarity">
    <text evidence="2">Belongs to the MmpS family.</text>
</comment>
<evidence type="ECO:0000256" key="2">
    <source>
        <dbReference type="ARBA" id="ARBA00007531"/>
    </source>
</evidence>
<evidence type="ECO:0000256" key="4">
    <source>
        <dbReference type="ARBA" id="ARBA00022692"/>
    </source>
</evidence>
<dbReference type="EMBL" id="JBIAMX010000031">
    <property type="protein sequence ID" value="MFF0547048.1"/>
    <property type="molecule type" value="Genomic_DNA"/>
</dbReference>
<dbReference type="RefSeq" id="WP_387703202.1">
    <property type="nucleotide sequence ID" value="NZ_JBIAMX010000031.1"/>
</dbReference>
<feature type="region of interest" description="Disordered" evidence="7">
    <location>
        <begin position="57"/>
        <end position="88"/>
    </location>
</feature>
<evidence type="ECO:0000313" key="10">
    <source>
        <dbReference type="Proteomes" id="UP001601444"/>
    </source>
</evidence>
<keyword evidence="3" id="KW-1003">Cell membrane</keyword>
<dbReference type="Proteomes" id="UP001601444">
    <property type="component" value="Unassembled WGS sequence"/>
</dbReference>
<name>A0ABW6PY31_9NOCA</name>
<dbReference type="Gene3D" id="2.60.40.2880">
    <property type="entry name" value="MmpS1-5, C-terminal soluble domain"/>
    <property type="match status" value="1"/>
</dbReference>
<feature type="transmembrane region" description="Helical" evidence="8">
    <location>
        <begin position="23"/>
        <end position="46"/>
    </location>
</feature>